<dbReference type="PANTHER" id="PTHR35901">
    <property type="entry name" value="RIBONUCLEASE VAPC3"/>
    <property type="match status" value="1"/>
</dbReference>
<evidence type="ECO:0000259" key="2">
    <source>
        <dbReference type="Pfam" id="PF01850"/>
    </source>
</evidence>
<dbReference type="CDD" id="cd09873">
    <property type="entry name" value="PIN_Pae0151-like"/>
    <property type="match status" value="1"/>
</dbReference>
<name>A0A2H0XA44_UNCKA</name>
<protein>
    <recommendedName>
        <fullName evidence="2">PIN domain-containing protein</fullName>
    </recommendedName>
</protein>
<dbReference type="SUPFAM" id="SSF88723">
    <property type="entry name" value="PIN domain-like"/>
    <property type="match status" value="1"/>
</dbReference>
<sequence>MNSFVFDASVVLGFLLQNKNEPAKEIALLLEQAAQRKLEILSTSLLVFEVGNGLKYSSRDEVATRGLLEAFVDCQIKYIEFSKPQMVEILRLSQELNTTFYDTSYHYLALFNKTTLLTADEKYFNKAKKLGNIKLLKFS</sequence>
<dbReference type="PANTHER" id="PTHR35901:SF1">
    <property type="entry name" value="EXONUCLEASE VAPC9"/>
    <property type="match status" value="1"/>
</dbReference>
<dbReference type="InterPro" id="IPR002716">
    <property type="entry name" value="PIN_dom"/>
</dbReference>
<evidence type="ECO:0000313" key="3">
    <source>
        <dbReference type="EMBL" id="PIS21782.1"/>
    </source>
</evidence>
<dbReference type="Pfam" id="PF01850">
    <property type="entry name" value="PIN"/>
    <property type="match status" value="1"/>
</dbReference>
<dbReference type="InterPro" id="IPR029060">
    <property type="entry name" value="PIN-like_dom_sf"/>
</dbReference>
<dbReference type="InterPro" id="IPR044153">
    <property type="entry name" value="PIN_Pae0151-like"/>
</dbReference>
<keyword evidence="1" id="KW-0460">Magnesium</keyword>
<reference evidence="4" key="1">
    <citation type="submission" date="2017-09" db="EMBL/GenBank/DDBJ databases">
        <title>Depth-based differentiation of microbial function through sediment-hosted aquifers and enrichment of novel symbionts in the deep terrestrial subsurface.</title>
        <authorList>
            <person name="Probst A.J."/>
            <person name="Ladd B."/>
            <person name="Jarett J.K."/>
            <person name="Geller-Mcgrath D.E."/>
            <person name="Sieber C.M.K."/>
            <person name="Emerson J.B."/>
            <person name="Anantharaman K."/>
            <person name="Thomas B.C."/>
            <person name="Malmstrom R."/>
            <person name="Stieglmeier M."/>
            <person name="Klingl A."/>
            <person name="Woyke T."/>
            <person name="Ryan C.M."/>
            <person name="Banfield J.F."/>
        </authorList>
    </citation>
    <scope>NUCLEOTIDE SEQUENCE [LARGE SCALE GENOMIC DNA]</scope>
</reference>
<evidence type="ECO:0000313" key="4">
    <source>
        <dbReference type="Proteomes" id="UP000231098"/>
    </source>
</evidence>
<organism evidence="3 4">
    <name type="scientific">candidate division WWE3 bacterium CG08_land_8_20_14_0_20_41_15</name>
    <dbReference type="NCBI Taxonomy" id="1975086"/>
    <lineage>
        <taxon>Bacteria</taxon>
        <taxon>Katanobacteria</taxon>
    </lineage>
</organism>
<comment type="caution">
    <text evidence="3">The sequence shown here is derived from an EMBL/GenBank/DDBJ whole genome shotgun (WGS) entry which is preliminary data.</text>
</comment>
<dbReference type="InterPro" id="IPR051619">
    <property type="entry name" value="TypeII_TA_RNase_PINc/VapC"/>
</dbReference>
<accession>A0A2H0XA44</accession>
<dbReference type="AlphaFoldDB" id="A0A2H0XA44"/>
<dbReference type="Proteomes" id="UP000231098">
    <property type="component" value="Unassembled WGS sequence"/>
</dbReference>
<dbReference type="Gene3D" id="3.40.50.1010">
    <property type="entry name" value="5'-nuclease"/>
    <property type="match status" value="1"/>
</dbReference>
<dbReference type="EMBL" id="PEYV01000017">
    <property type="protein sequence ID" value="PIS21782.1"/>
    <property type="molecule type" value="Genomic_DNA"/>
</dbReference>
<gene>
    <name evidence="3" type="ORF">COT51_00880</name>
</gene>
<feature type="domain" description="PIN" evidence="2">
    <location>
        <begin position="5"/>
        <end position="128"/>
    </location>
</feature>
<proteinExistence type="predicted"/>
<evidence type="ECO:0000256" key="1">
    <source>
        <dbReference type="ARBA" id="ARBA00022842"/>
    </source>
</evidence>